<feature type="region of interest" description="Disordered" evidence="1">
    <location>
        <begin position="118"/>
        <end position="137"/>
    </location>
</feature>
<accession>A0A225USH2</accession>
<reference evidence="3" key="1">
    <citation type="submission" date="2017-03" db="EMBL/GenBank/DDBJ databases">
        <title>Phytopthora megakarya and P. palmivora, two closely related causual agents of cacao black pod achieved similar genome size and gene model numbers by different mechanisms.</title>
        <authorList>
            <person name="Ali S."/>
            <person name="Shao J."/>
            <person name="Larry D.J."/>
            <person name="Kronmiller B."/>
            <person name="Shen D."/>
            <person name="Strem M.D."/>
            <person name="Melnick R.L."/>
            <person name="Guiltinan M.J."/>
            <person name="Tyler B.M."/>
            <person name="Meinhardt L.W."/>
            <person name="Bailey B.A."/>
        </authorList>
    </citation>
    <scope>NUCLEOTIDE SEQUENCE [LARGE SCALE GENOMIC DNA]</scope>
    <source>
        <strain evidence="3">zdho120</strain>
    </source>
</reference>
<gene>
    <name evidence="2" type="ORF">PHMEG_00033832</name>
</gene>
<sequence length="150" mass="16776">MKAQTSLQGSTSATIEETQLWSSIVLKDKLTLEHVAVDINTDRVQYHLHLELEQPIPGSYPANAEYLTLTWPVGGIWKILHLSDNNRKVHCMSWRKTEMDHFQVEELAKKVEAASVSSDPAKMSSSSLAAADSEDLPPTLFPWKMQLATS</sequence>
<evidence type="ECO:0000256" key="1">
    <source>
        <dbReference type="SAM" id="MobiDB-lite"/>
    </source>
</evidence>
<dbReference type="STRING" id="4795.A0A225USH2"/>
<proteinExistence type="predicted"/>
<keyword evidence="3" id="KW-1185">Reference proteome</keyword>
<comment type="caution">
    <text evidence="2">The sequence shown here is derived from an EMBL/GenBank/DDBJ whole genome shotgun (WGS) entry which is preliminary data.</text>
</comment>
<name>A0A225USH2_9STRA</name>
<dbReference type="Proteomes" id="UP000198211">
    <property type="component" value="Unassembled WGS sequence"/>
</dbReference>
<evidence type="ECO:0000313" key="3">
    <source>
        <dbReference type="Proteomes" id="UP000198211"/>
    </source>
</evidence>
<dbReference type="OrthoDB" id="5975154at2759"/>
<protein>
    <submittedName>
        <fullName evidence="2">Uncharacterized protein</fullName>
    </submittedName>
</protein>
<organism evidence="2 3">
    <name type="scientific">Phytophthora megakarya</name>
    <dbReference type="NCBI Taxonomy" id="4795"/>
    <lineage>
        <taxon>Eukaryota</taxon>
        <taxon>Sar</taxon>
        <taxon>Stramenopiles</taxon>
        <taxon>Oomycota</taxon>
        <taxon>Peronosporomycetes</taxon>
        <taxon>Peronosporales</taxon>
        <taxon>Peronosporaceae</taxon>
        <taxon>Phytophthora</taxon>
    </lineage>
</organism>
<dbReference type="AlphaFoldDB" id="A0A225USH2"/>
<evidence type="ECO:0000313" key="2">
    <source>
        <dbReference type="EMBL" id="OWY96012.1"/>
    </source>
</evidence>
<dbReference type="EMBL" id="NBNE01012199">
    <property type="protein sequence ID" value="OWY96012.1"/>
    <property type="molecule type" value="Genomic_DNA"/>
</dbReference>